<feature type="domain" description="Glycosyl hydrolase family 63 C-terminal" evidence="13">
    <location>
        <begin position="713"/>
        <end position="863"/>
    </location>
</feature>
<dbReference type="Gene3D" id="2.70.98.110">
    <property type="entry name" value="Glycosyl hydrolase family 63, N-terminal domain"/>
    <property type="match status" value="1"/>
</dbReference>
<feature type="transmembrane region" description="Helical" evidence="12">
    <location>
        <begin position="12"/>
        <end position="31"/>
    </location>
</feature>
<comment type="function">
    <text evidence="12">Cleaves the distal alpha 1,2-linked glucose residue from the Glc(3)Man(9)GlcNAc(2) oligosaccharide precursor.</text>
</comment>
<dbReference type="PANTHER" id="PTHR10412">
    <property type="entry name" value="MANNOSYL-OLIGOSACCHARIDE GLUCOSIDASE"/>
    <property type="match status" value="1"/>
</dbReference>
<feature type="domain" description="Glycosyl hydrolase family 63 C-terminal" evidence="13">
    <location>
        <begin position="410"/>
        <end position="712"/>
    </location>
</feature>
<dbReference type="InterPro" id="IPR038518">
    <property type="entry name" value="Glyco_hydro_63N_sf"/>
</dbReference>
<keyword evidence="16" id="KW-1185">Reference proteome</keyword>
<protein>
    <recommendedName>
        <fullName evidence="11 12">Mannosyl-oligosaccharide glucosidase</fullName>
        <ecNumber evidence="11 12">3.2.1.106</ecNumber>
    </recommendedName>
</protein>
<evidence type="ECO:0000256" key="3">
    <source>
        <dbReference type="ARBA" id="ARBA00022692"/>
    </source>
</evidence>
<dbReference type="OMA" id="RNDEPYL"/>
<gene>
    <name evidence="15" type="ORF">NAEGRDRAFT_57460</name>
</gene>
<evidence type="ECO:0000256" key="2">
    <source>
        <dbReference type="ARBA" id="ARBA00010833"/>
    </source>
</evidence>
<evidence type="ECO:0000259" key="13">
    <source>
        <dbReference type="Pfam" id="PF03200"/>
    </source>
</evidence>
<dbReference type="OrthoDB" id="410058at2759"/>
<comment type="similarity">
    <text evidence="2 12">Belongs to the glycosyl hydrolase 63 family.</text>
</comment>
<evidence type="ECO:0000313" key="16">
    <source>
        <dbReference type="Proteomes" id="UP000006671"/>
    </source>
</evidence>
<dbReference type="AlphaFoldDB" id="D2V8G8"/>
<sequence length="866" mass="100557">MIGCFLRHHHDGSSLLVILSVMIISSLLIIINSSDAAIISLNNNQTINHQHHNQQQEYISQFWMNSNVIPSLLPSHKSRASRFYYSNHHQQQQEKKAIRNNHHHEIVKELPSEKKIYKGFATIDSQIRENVYSKGAAATSQDFLLPRPKMYSGIQTKDSDPLYFGIAWNEYDNQQWNIKVRENVYTEDIQFNCLKVERADPLTFSKVIVVDQYLTNVRLNITTVKYGGVKNNAFAVKITGESMYDPRKKEKVDDHIAVYLYTGVTKGEVYDMKTDSNGQLVLQGVDDSSYGSFRMRTSSVKGANTEKTKWRYDNALESFYFVNETDRPYYAKQIITDTISSGVGNDYNNNPACCQNGGNHFNLLPNKKMSQKSNIGIIQKVLKTPFEWVITFDNPNANPLTDLESSPAYIDHLYEKYKQEFEQKFDDRFPVTNFINTNTQKASAQDYREFGMQVVSSLMFGLSYFEGSGYFKNMSDPANPIIVMKNRKLLSLIPNKQSFPRPFYWDEAFMEMVQVRWNREVFEEVTRNWHFDAILDDITGWIDREQFIGEEARYQQPQWAWYGLSNQMNPPVYFITLERYCRMYDKNVVIDYFNRTGLFERLQKILAWYLKNLQAAGSEEYTYRWGGRVFDVSLDSGLDDYPRFMKVLPGESNVDLQAWIAKAAQVMSDLSQMLSKPKDLIDYYASISNIISKNLHDLFWNESIGFYVDRSKTLGFANHIGYIGMLPVCLGIETNMTRVEKTIEKMSNSDYLWYEEGGIISLSYEDITFERSGQYWRGALWAPFQYQCARGLAFYENNYKLNSAKIMRKKIQTAYVNNVVKHYHVNDNSIGAIYETYHPTDGRGFNNHPFTGWSALVVLLMSEDYQ</sequence>
<dbReference type="eggNOG" id="KOG2161">
    <property type="taxonomic scope" value="Eukaryota"/>
</dbReference>
<keyword evidence="4 12" id="KW-0378">Hydrolase</keyword>
<evidence type="ECO:0000256" key="10">
    <source>
        <dbReference type="ARBA" id="ARBA00023295"/>
    </source>
</evidence>
<comment type="catalytic activity">
    <reaction evidence="12">
        <text>N(4)-(alpha-D-Glc-(1-&gt;2)-alpha-D-Glc-(1-&gt;3)-alpha-D-Glc-(1-&gt;3)-alpha-D-Man-(1-&gt;2)-alpha-D-Man-(1-&gt;2)-alpha-D-Man-(1-&gt;3)-[alpha-D-Man-(1-&gt;2)-alpha-D-Man-(1-&gt;3)-[alpha-D-Man-(1-&gt;2)-alpha-D-Man-(1-&gt;6)]-alpha-D-Man-(1-&gt;6)]-beta-D-Man-(1-&gt;4)-beta-D-GlcNAc-(1-&gt;4)-beta-D-GlcNAc)-L-asparaginyl-[protein] + H2O = N(4)-(alpha-D-Glc-(1-&gt;3)-alpha-D-Glc-(1-&gt;3)-alpha-D-Man-(1-&gt;2)-alpha-D-Man-(1-&gt;2)-alpha-D-Man-(1-&gt;3)-[alpha-D-Man-(1-&gt;2)-alpha-D-Man-(1-&gt;3)-[alpha-D-Man-(1-&gt;2)-alpha-D-Man-(1-&gt;6)]-alpha-D-Man-(1-&gt;6)]-beta-D-Man-(1-&gt;4)-beta-D-GlcNAc-(1-&gt;4)-beta-D-GlcNAc)-L-asparaginyl-[protein] + beta-D-glucose</text>
        <dbReference type="Rhea" id="RHEA:55988"/>
        <dbReference type="Rhea" id="RHEA-COMP:12806"/>
        <dbReference type="Rhea" id="RHEA-COMP:14355"/>
        <dbReference type="ChEBI" id="CHEBI:15377"/>
        <dbReference type="ChEBI" id="CHEBI:15903"/>
        <dbReference type="ChEBI" id="CHEBI:59082"/>
        <dbReference type="ChEBI" id="CHEBI:132537"/>
        <dbReference type="EC" id="3.2.1.106"/>
    </reaction>
</comment>
<dbReference type="GO" id="GO:0009311">
    <property type="term" value="P:oligosaccharide metabolic process"/>
    <property type="evidence" value="ECO:0007669"/>
    <property type="project" value="UniProtKB-UniRule"/>
</dbReference>
<dbReference type="Pfam" id="PF03200">
    <property type="entry name" value="Glyco_hydro_63"/>
    <property type="match status" value="2"/>
</dbReference>
<keyword evidence="10 12" id="KW-0326">Glycosidase</keyword>
<keyword evidence="6" id="KW-0735">Signal-anchor</keyword>
<feature type="domain" description="Glycosyl hydrolase family 63 N-terminal" evidence="14">
    <location>
        <begin position="147"/>
        <end position="309"/>
    </location>
</feature>
<evidence type="ECO:0000256" key="11">
    <source>
        <dbReference type="ARBA" id="ARBA00038888"/>
    </source>
</evidence>
<keyword evidence="8 12" id="KW-0472">Membrane</keyword>
<dbReference type="STRING" id="5762.D2V8G8"/>
<evidence type="ECO:0000256" key="7">
    <source>
        <dbReference type="ARBA" id="ARBA00022989"/>
    </source>
</evidence>
<dbReference type="SUPFAM" id="SSF48208">
    <property type="entry name" value="Six-hairpin glycosidases"/>
    <property type="match status" value="1"/>
</dbReference>
<evidence type="ECO:0000256" key="8">
    <source>
        <dbReference type="ARBA" id="ARBA00023136"/>
    </source>
</evidence>
<keyword evidence="9" id="KW-0325">Glycoprotein</keyword>
<evidence type="ECO:0000256" key="6">
    <source>
        <dbReference type="ARBA" id="ARBA00022968"/>
    </source>
</evidence>
<dbReference type="GO" id="GO:0006487">
    <property type="term" value="P:protein N-linked glycosylation"/>
    <property type="evidence" value="ECO:0007669"/>
    <property type="project" value="UniProtKB-UniRule"/>
</dbReference>
<evidence type="ECO:0000256" key="1">
    <source>
        <dbReference type="ARBA" id="ARBA00004648"/>
    </source>
</evidence>
<keyword evidence="5 12" id="KW-0256">Endoplasmic reticulum</keyword>
<organism evidence="16">
    <name type="scientific">Naegleria gruberi</name>
    <name type="common">Amoeba</name>
    <dbReference type="NCBI Taxonomy" id="5762"/>
    <lineage>
        <taxon>Eukaryota</taxon>
        <taxon>Discoba</taxon>
        <taxon>Heterolobosea</taxon>
        <taxon>Tetramitia</taxon>
        <taxon>Eutetramitia</taxon>
        <taxon>Vahlkampfiidae</taxon>
        <taxon>Naegleria</taxon>
    </lineage>
</organism>
<keyword evidence="3 12" id="KW-0812">Transmembrane</keyword>
<dbReference type="EC" id="3.2.1.106" evidence="11 12"/>
<name>D2V8G8_NAEGR</name>
<dbReference type="Gene3D" id="1.50.10.10">
    <property type="match status" value="1"/>
</dbReference>
<dbReference type="Proteomes" id="UP000006671">
    <property type="component" value="Unassembled WGS sequence"/>
</dbReference>
<dbReference type="InterPro" id="IPR031335">
    <property type="entry name" value="Glyco_hydro_63_C"/>
</dbReference>
<dbReference type="GO" id="GO:0004573">
    <property type="term" value="F:Glc3Man9GlcNAc2 oligosaccharide glucosidase activity"/>
    <property type="evidence" value="ECO:0007669"/>
    <property type="project" value="UniProtKB-UniRule"/>
</dbReference>
<keyword evidence="7 12" id="KW-1133">Transmembrane helix</keyword>
<dbReference type="KEGG" id="ngr:NAEGRDRAFT_57460"/>
<dbReference type="InterPro" id="IPR004888">
    <property type="entry name" value="Glycoside_hydrolase_63"/>
</dbReference>
<evidence type="ECO:0000256" key="12">
    <source>
        <dbReference type="RuleBase" id="RU368089"/>
    </source>
</evidence>
<dbReference type="InParanoid" id="D2V8G8"/>
<dbReference type="InterPro" id="IPR008928">
    <property type="entry name" value="6-hairpin_glycosidase_sf"/>
</dbReference>
<reference evidence="15 16" key="1">
    <citation type="journal article" date="2010" name="Cell">
        <title>The genome of Naegleria gruberi illuminates early eukaryotic versatility.</title>
        <authorList>
            <person name="Fritz-Laylin L.K."/>
            <person name="Prochnik S.E."/>
            <person name="Ginger M.L."/>
            <person name="Dacks J.B."/>
            <person name="Carpenter M.L."/>
            <person name="Field M.C."/>
            <person name="Kuo A."/>
            <person name="Paredez A."/>
            <person name="Chapman J."/>
            <person name="Pham J."/>
            <person name="Shu S."/>
            <person name="Neupane R."/>
            <person name="Cipriano M."/>
            <person name="Mancuso J."/>
            <person name="Tu H."/>
            <person name="Salamov A."/>
            <person name="Lindquist E."/>
            <person name="Shapiro H."/>
            <person name="Lucas S."/>
            <person name="Grigoriev I.V."/>
            <person name="Cande W.Z."/>
            <person name="Fulton C."/>
            <person name="Rokhsar D.S."/>
            <person name="Dawson S.C."/>
        </authorList>
    </citation>
    <scope>NUCLEOTIDE SEQUENCE [LARGE SCALE GENOMIC DNA]</scope>
    <source>
        <strain evidence="15 16">NEG-M</strain>
    </source>
</reference>
<evidence type="ECO:0000259" key="14">
    <source>
        <dbReference type="Pfam" id="PF16923"/>
    </source>
</evidence>
<evidence type="ECO:0000256" key="4">
    <source>
        <dbReference type="ARBA" id="ARBA00022801"/>
    </source>
</evidence>
<comment type="subcellular location">
    <subcellularLocation>
        <location evidence="1 12">Endoplasmic reticulum membrane</location>
        <topology evidence="1 12">Single-pass type II membrane protein</topology>
    </subcellularLocation>
</comment>
<evidence type="ECO:0000256" key="9">
    <source>
        <dbReference type="ARBA" id="ARBA00023180"/>
    </source>
</evidence>
<accession>D2V8G8</accession>
<evidence type="ECO:0000256" key="5">
    <source>
        <dbReference type="ARBA" id="ARBA00022824"/>
    </source>
</evidence>
<dbReference type="GO" id="GO:0005789">
    <property type="term" value="C:endoplasmic reticulum membrane"/>
    <property type="evidence" value="ECO:0007669"/>
    <property type="project" value="UniProtKB-SubCell"/>
</dbReference>
<proteinExistence type="inferred from homology"/>
<dbReference type="RefSeq" id="XP_002679425.1">
    <property type="nucleotide sequence ID" value="XM_002679379.1"/>
</dbReference>
<dbReference type="Pfam" id="PF16923">
    <property type="entry name" value="Glyco_hydro_63N"/>
    <property type="match status" value="1"/>
</dbReference>
<dbReference type="PANTHER" id="PTHR10412:SF11">
    <property type="entry name" value="MANNOSYL-OLIGOSACCHARIDE GLUCOSIDASE"/>
    <property type="match status" value="1"/>
</dbReference>
<evidence type="ECO:0000313" key="15">
    <source>
        <dbReference type="EMBL" id="EFC46681.1"/>
    </source>
</evidence>
<dbReference type="EMBL" id="GG738857">
    <property type="protein sequence ID" value="EFC46681.1"/>
    <property type="molecule type" value="Genomic_DNA"/>
</dbReference>
<dbReference type="GeneID" id="8848826"/>
<dbReference type="InterPro" id="IPR031631">
    <property type="entry name" value="Glyco_hydro_63N"/>
</dbReference>
<dbReference type="VEuPathDB" id="AmoebaDB:NAEGRDRAFT_57460"/>
<dbReference type="InterPro" id="IPR012341">
    <property type="entry name" value="6hp_glycosidase-like_sf"/>
</dbReference>